<evidence type="ECO:0000313" key="3">
    <source>
        <dbReference type="Proteomes" id="UP001189429"/>
    </source>
</evidence>
<protein>
    <submittedName>
        <fullName evidence="2">Uncharacterized protein</fullName>
    </submittedName>
</protein>
<accession>A0ABN9VN97</accession>
<keyword evidence="3" id="KW-1185">Reference proteome</keyword>
<evidence type="ECO:0000313" key="2">
    <source>
        <dbReference type="EMBL" id="CAK0874851.1"/>
    </source>
</evidence>
<reference evidence="2" key="1">
    <citation type="submission" date="2023-10" db="EMBL/GenBank/DDBJ databases">
        <authorList>
            <person name="Chen Y."/>
            <person name="Shah S."/>
            <person name="Dougan E. K."/>
            <person name="Thang M."/>
            <person name="Chan C."/>
        </authorList>
    </citation>
    <scope>NUCLEOTIDE SEQUENCE [LARGE SCALE GENOMIC DNA]</scope>
</reference>
<gene>
    <name evidence="2" type="ORF">PCOR1329_LOCUS59644</name>
</gene>
<feature type="region of interest" description="Disordered" evidence="1">
    <location>
        <begin position="1"/>
        <end position="24"/>
    </location>
</feature>
<comment type="caution">
    <text evidence="2">The sequence shown here is derived from an EMBL/GenBank/DDBJ whole genome shotgun (WGS) entry which is preliminary data.</text>
</comment>
<evidence type="ECO:0000256" key="1">
    <source>
        <dbReference type="SAM" id="MobiDB-lite"/>
    </source>
</evidence>
<dbReference type="Proteomes" id="UP001189429">
    <property type="component" value="Unassembled WGS sequence"/>
</dbReference>
<name>A0ABN9VN97_9DINO</name>
<organism evidence="2 3">
    <name type="scientific">Prorocentrum cordatum</name>
    <dbReference type="NCBI Taxonomy" id="2364126"/>
    <lineage>
        <taxon>Eukaryota</taxon>
        <taxon>Sar</taxon>
        <taxon>Alveolata</taxon>
        <taxon>Dinophyceae</taxon>
        <taxon>Prorocentrales</taxon>
        <taxon>Prorocentraceae</taxon>
        <taxon>Prorocentrum</taxon>
    </lineage>
</organism>
<proteinExistence type="predicted"/>
<sequence>MSLGKSTTASSAGRAYSASRATTSQGRWEETTGWQALGWRSSPWRLCGLCQEVAGRRDTRVPPRSSSSLGRFRLLLGMPLDWQISDAQFGEKTQTVVRFDWDDTLLPITCVKHDLDPSIRHRLQDQVLRPPMVGAWLGLAGESRGRRQPAPSAGRASGGRLS</sequence>
<dbReference type="EMBL" id="CAUYUJ010017441">
    <property type="protein sequence ID" value="CAK0874851.1"/>
    <property type="molecule type" value="Genomic_DNA"/>
</dbReference>
<feature type="region of interest" description="Disordered" evidence="1">
    <location>
        <begin position="143"/>
        <end position="162"/>
    </location>
</feature>